<feature type="signal peptide" evidence="1">
    <location>
        <begin position="1"/>
        <end position="21"/>
    </location>
</feature>
<proteinExistence type="predicted"/>
<reference evidence="3" key="1">
    <citation type="submission" date="2014-04" db="EMBL/GenBank/DDBJ databases">
        <title>Evolutionary Origins and Diversification of the Mycorrhizal Mutualists.</title>
        <authorList>
            <consortium name="DOE Joint Genome Institute"/>
            <consortium name="Mycorrhizal Genomics Consortium"/>
            <person name="Kohler A."/>
            <person name="Kuo A."/>
            <person name="Nagy L.G."/>
            <person name="Floudas D."/>
            <person name="Copeland A."/>
            <person name="Barry K.W."/>
            <person name="Cichocki N."/>
            <person name="Veneault-Fourrey C."/>
            <person name="LaButti K."/>
            <person name="Lindquist E.A."/>
            <person name="Lipzen A."/>
            <person name="Lundell T."/>
            <person name="Morin E."/>
            <person name="Murat C."/>
            <person name="Riley R."/>
            <person name="Ohm R."/>
            <person name="Sun H."/>
            <person name="Tunlid A."/>
            <person name="Henrissat B."/>
            <person name="Grigoriev I.V."/>
            <person name="Hibbett D.S."/>
            <person name="Martin F."/>
        </authorList>
    </citation>
    <scope>NUCLEOTIDE SEQUENCE [LARGE SCALE GENOMIC DNA]</scope>
    <source>
        <strain evidence="3">FD-334 SS-4</strain>
    </source>
</reference>
<evidence type="ECO:0000313" key="2">
    <source>
        <dbReference type="EMBL" id="KJA22449.1"/>
    </source>
</evidence>
<name>A0A0D2NUA1_HYPSF</name>
<dbReference type="PANTHER" id="PTHR37487:SF2">
    <property type="entry name" value="EXPRESSED PROTEIN"/>
    <property type="match status" value="1"/>
</dbReference>
<keyword evidence="3" id="KW-1185">Reference proteome</keyword>
<dbReference type="OrthoDB" id="3362246at2759"/>
<evidence type="ECO:0000313" key="3">
    <source>
        <dbReference type="Proteomes" id="UP000054270"/>
    </source>
</evidence>
<sequence>MFSKITSVALVALSIAASAVAAPLVVDTPISVVSGQPTVIHWAGGISPYIVKVFALETAPTLVANLGLHAGLSAVWDTDVAPDTVVSFSIEDSAGALAQSAEVTVQW</sequence>
<dbReference type="PANTHER" id="PTHR37487">
    <property type="entry name" value="CHROMOSOME 1, WHOLE GENOME SHOTGUN SEQUENCE"/>
    <property type="match status" value="1"/>
</dbReference>
<protein>
    <recommendedName>
        <fullName evidence="4">Fibronectin type-III domain-containing protein</fullName>
    </recommendedName>
</protein>
<organism evidence="2 3">
    <name type="scientific">Hypholoma sublateritium (strain FD-334 SS-4)</name>
    <dbReference type="NCBI Taxonomy" id="945553"/>
    <lineage>
        <taxon>Eukaryota</taxon>
        <taxon>Fungi</taxon>
        <taxon>Dikarya</taxon>
        <taxon>Basidiomycota</taxon>
        <taxon>Agaricomycotina</taxon>
        <taxon>Agaricomycetes</taxon>
        <taxon>Agaricomycetidae</taxon>
        <taxon>Agaricales</taxon>
        <taxon>Agaricineae</taxon>
        <taxon>Strophariaceae</taxon>
        <taxon>Hypholoma</taxon>
    </lineage>
</organism>
<gene>
    <name evidence="2" type="ORF">HYPSUDRAFT_41088</name>
</gene>
<accession>A0A0D2NUA1</accession>
<dbReference type="Proteomes" id="UP000054270">
    <property type="component" value="Unassembled WGS sequence"/>
</dbReference>
<dbReference type="STRING" id="945553.A0A0D2NUA1"/>
<evidence type="ECO:0000256" key="1">
    <source>
        <dbReference type="SAM" id="SignalP"/>
    </source>
</evidence>
<keyword evidence="1" id="KW-0732">Signal</keyword>
<feature type="chain" id="PRO_5002265597" description="Fibronectin type-III domain-containing protein" evidence="1">
    <location>
        <begin position="22"/>
        <end position="107"/>
    </location>
</feature>
<evidence type="ECO:0008006" key="4">
    <source>
        <dbReference type="Google" id="ProtNLM"/>
    </source>
</evidence>
<dbReference type="EMBL" id="KN817550">
    <property type="protein sequence ID" value="KJA22449.1"/>
    <property type="molecule type" value="Genomic_DNA"/>
</dbReference>
<dbReference type="AlphaFoldDB" id="A0A0D2NUA1"/>